<dbReference type="Proteomes" id="UP000737018">
    <property type="component" value="Unassembled WGS sequence"/>
</dbReference>
<dbReference type="AlphaFoldDB" id="A0A8J4R7R7"/>
<feature type="region of interest" description="Disordered" evidence="1">
    <location>
        <begin position="455"/>
        <end position="495"/>
    </location>
</feature>
<comment type="caution">
    <text evidence="2">The sequence shown here is derived from an EMBL/GenBank/DDBJ whole genome shotgun (WGS) entry which is preliminary data.</text>
</comment>
<feature type="compositionally biased region" description="Basic residues" evidence="1">
    <location>
        <begin position="614"/>
        <end position="624"/>
    </location>
</feature>
<organism evidence="2 3">
    <name type="scientific">Castanea mollissima</name>
    <name type="common">Chinese chestnut</name>
    <dbReference type="NCBI Taxonomy" id="60419"/>
    <lineage>
        <taxon>Eukaryota</taxon>
        <taxon>Viridiplantae</taxon>
        <taxon>Streptophyta</taxon>
        <taxon>Embryophyta</taxon>
        <taxon>Tracheophyta</taxon>
        <taxon>Spermatophyta</taxon>
        <taxon>Magnoliopsida</taxon>
        <taxon>eudicotyledons</taxon>
        <taxon>Gunneridae</taxon>
        <taxon>Pentapetalae</taxon>
        <taxon>rosids</taxon>
        <taxon>fabids</taxon>
        <taxon>Fagales</taxon>
        <taxon>Fagaceae</taxon>
        <taxon>Castanea</taxon>
    </lineage>
</organism>
<feature type="compositionally biased region" description="Pro residues" evidence="1">
    <location>
        <begin position="55"/>
        <end position="69"/>
    </location>
</feature>
<accession>A0A8J4R7R7</accession>
<sequence>MPPHPSLPPPIHPPPPQLHPLPHPSPSFFPFLSPFHFPPPLPCFPPQFGTFPYPFPPPPSLPSPSPPPQGSNHVLTKLPKVAPAPLATPITPTKENSQNIPPLPQSSNHRGSKRSFCIDAKLFSFSFDWGRSDSYAIHETRRGVKSSIWVGCRGLEWILTCLADIRDWVPGRAILCKRLRENGKLTEFCGRFKQIWSFGSYYGLFKQSCIMIPASYNRAGWSLFQRELRSFFIGAKPASLAEASSTIGGGGGGGGKIVGGNQSGKFLSTSVINGRPKRAFYFKLTPASLALRVCKPEGGKRKVICMDAKELRWPMVSSDGPEVIKHIGESSRGSSRDNSGSPVFAVAPKSKEDHPDEVARAMEAPKPGFSGGVVTYRRKRDVTHSPIASLLRIGSTRRLMGIGIVVSSNLQHQGAAQNSFAPLSGLASKSFAAAVEQGCRKVPKTLKQVVAAKSSLTQDSRGAANPKHLMLDPRKSNFANLSSQTQDSRRSSLGKEYSLSGEKIFSADGADGMSLELSFKLDRGPSGKWEISWSKITEVDPSMGQASNPKPSLSFKPNFVPLINHIPNPKPFQASNPKPTPIRNPSQPYPIRGPNSKPKAHPLSASTSFSTSKPKLKNTFKWKPKPYQPSAIQSQTHPLSFYSLQAPPSHLISPATAETGSDEPVAVPLPSHMEPTSTEKFLLVPDNFEASMTESSCSDASVDGSLCSDNEVALHRDIQRIIHEHTDNAIRKWGNSE</sequence>
<feature type="region of interest" description="Disordered" evidence="1">
    <location>
        <begin position="566"/>
        <end position="632"/>
    </location>
</feature>
<evidence type="ECO:0000313" key="2">
    <source>
        <dbReference type="EMBL" id="KAF3967821.1"/>
    </source>
</evidence>
<dbReference type="EMBL" id="JRKL02000847">
    <property type="protein sequence ID" value="KAF3967821.1"/>
    <property type="molecule type" value="Genomic_DNA"/>
</dbReference>
<keyword evidence="3" id="KW-1185">Reference proteome</keyword>
<proteinExistence type="predicted"/>
<evidence type="ECO:0000313" key="3">
    <source>
        <dbReference type="Proteomes" id="UP000737018"/>
    </source>
</evidence>
<feature type="compositionally biased region" description="Low complexity" evidence="1">
    <location>
        <begin position="330"/>
        <end position="341"/>
    </location>
</feature>
<evidence type="ECO:0000256" key="1">
    <source>
        <dbReference type="SAM" id="MobiDB-lite"/>
    </source>
</evidence>
<feature type="region of interest" description="Disordered" evidence="1">
    <location>
        <begin position="1"/>
        <end position="23"/>
    </location>
</feature>
<reference evidence="2" key="1">
    <citation type="submission" date="2020-03" db="EMBL/GenBank/DDBJ databases">
        <title>Castanea mollissima Vanexum genome sequencing.</title>
        <authorList>
            <person name="Staton M."/>
        </authorList>
    </citation>
    <scope>NUCLEOTIDE SEQUENCE</scope>
    <source>
        <tissue evidence="2">Leaf</tissue>
    </source>
</reference>
<feature type="region of interest" description="Disordered" evidence="1">
    <location>
        <begin position="55"/>
        <end position="112"/>
    </location>
</feature>
<feature type="region of interest" description="Disordered" evidence="1">
    <location>
        <begin position="325"/>
        <end position="355"/>
    </location>
</feature>
<protein>
    <submittedName>
        <fullName evidence="2">Uncharacterized protein</fullName>
    </submittedName>
</protein>
<name>A0A8J4R7R7_9ROSI</name>
<feature type="region of interest" description="Disordered" evidence="1">
    <location>
        <begin position="651"/>
        <end position="673"/>
    </location>
</feature>
<feature type="compositionally biased region" description="Polar residues" evidence="1">
    <location>
        <begin position="477"/>
        <end position="486"/>
    </location>
</feature>
<feature type="compositionally biased region" description="Polar residues" evidence="1">
    <location>
        <begin position="94"/>
        <end position="109"/>
    </location>
</feature>
<feature type="compositionally biased region" description="Low complexity" evidence="1">
    <location>
        <begin position="83"/>
        <end position="93"/>
    </location>
</feature>
<feature type="compositionally biased region" description="Polar residues" evidence="1">
    <location>
        <begin position="604"/>
        <end position="613"/>
    </location>
</feature>
<gene>
    <name evidence="2" type="ORF">CMV_008223</name>
</gene>